<evidence type="ECO:0000256" key="3">
    <source>
        <dbReference type="ARBA" id="ARBA00022448"/>
    </source>
</evidence>
<proteinExistence type="inferred from homology"/>
<feature type="binding site" evidence="8">
    <location>
        <position position="73"/>
    </location>
    <ligand>
        <name>Na(+)</name>
        <dbReference type="ChEBI" id="CHEBI:29101"/>
        <label>1</label>
    </ligand>
</feature>
<sequence length="625" mass="71556">MGHKQQQQQNNNFVITTTIQIYSLNRSLHDDTHSHCMKNGSNDPLKHISNENYRPREQWANKLEFVFACMAYAIGLGNVWRFPYLCYKNGGGAFFIPYFIFLVFGAAPILFLEVAIGQYFRQGGITVWREICPLFRGIGFGTITISFILNCYYVVVIAWALLYLYYSLRGDLLWASCNNEWNTDRCWTQSMNTTARNDSVNSVIEFWEHKILQISPGIDQPNGFQWELVLTLAIAWILCFFSIWKGVKSTGKAVYVTAVFPYVVITALFIRGITLPGAIEGIKFYLYPDFSRLSDSQVWMDAGTQIFFSYAIALGCMVALGSYNTFNNNFYHQLLFLTGANSGTSVYSGFVIFSILGYMAHEQQLSIADVAESGPGLAFIAYPRAVAMMPGSSFWAVMFFIMILLLGLGSQFVGVEGFVTAMVDLFPQYLRIGKRREWFIFGVCIVSFLIGLSMVTRGGMYVFQLFDYYGASGMCLLWYCFFQAIVIGWIYKAENMYDNIEKMIGFRIPKFFHYCWKYITPTVIGGTFAFYLITYKSIKYNGTYEYPWWGIVFGWMLAMSSIMQLPISMLYFWFTAPNIPKKWTYLTTGNKNLVHATPHKNFNNKNDNNNNNNVNGKIKDIEIGT</sequence>
<evidence type="ECO:0000256" key="5">
    <source>
        <dbReference type="ARBA" id="ARBA00022847"/>
    </source>
</evidence>
<reference evidence="12" key="1">
    <citation type="submission" date="2020-06" db="EMBL/GenBank/DDBJ databases">
        <authorList>
            <person name="Ji K."/>
            <person name="Li J."/>
        </authorList>
    </citation>
    <scope>NUCLEOTIDE SEQUENCE</scope>
    <source>
        <strain evidence="12">JKM2019</strain>
        <tissue evidence="12">Whole body</tissue>
    </source>
</reference>
<feature type="binding site" evidence="8">
    <location>
        <position position="410"/>
    </location>
    <ligand>
        <name>Na(+)</name>
        <dbReference type="ChEBI" id="CHEBI:29101"/>
        <label>1</label>
    </ligand>
</feature>
<feature type="transmembrane region" description="Helical" evidence="11">
    <location>
        <begin position="511"/>
        <end position="534"/>
    </location>
</feature>
<feature type="binding site" evidence="8">
    <location>
        <position position="309"/>
    </location>
    <ligand>
        <name>Na(+)</name>
        <dbReference type="ChEBI" id="CHEBI:29101"/>
        <label>1</label>
    </ligand>
</feature>
<dbReference type="GO" id="GO:0005886">
    <property type="term" value="C:plasma membrane"/>
    <property type="evidence" value="ECO:0007669"/>
    <property type="project" value="TreeGrafter"/>
</dbReference>
<keyword evidence="5 10" id="KW-0769">Symport</keyword>
<evidence type="ECO:0000256" key="8">
    <source>
        <dbReference type="PIRSR" id="PIRSR600175-1"/>
    </source>
</evidence>
<feature type="transmembrane region" description="Helical" evidence="11">
    <location>
        <begin position="63"/>
        <end position="82"/>
    </location>
</feature>
<dbReference type="GO" id="GO:0005332">
    <property type="term" value="F:gamma-aminobutyric acid:sodium:chloride symporter activity"/>
    <property type="evidence" value="ECO:0007669"/>
    <property type="project" value="TreeGrafter"/>
</dbReference>
<feature type="transmembrane region" description="Helical" evidence="11">
    <location>
        <begin position="546"/>
        <end position="574"/>
    </location>
</feature>
<dbReference type="Proteomes" id="UP000828236">
    <property type="component" value="Unassembled WGS sequence"/>
</dbReference>
<dbReference type="GO" id="GO:0046872">
    <property type="term" value="F:metal ion binding"/>
    <property type="evidence" value="ECO:0007669"/>
    <property type="project" value="UniProtKB-KW"/>
</dbReference>
<dbReference type="InterPro" id="IPR037272">
    <property type="entry name" value="SNS_sf"/>
</dbReference>
<keyword evidence="7 11" id="KW-0472">Membrane</keyword>
<evidence type="ECO:0000256" key="7">
    <source>
        <dbReference type="ARBA" id="ARBA00023136"/>
    </source>
</evidence>
<dbReference type="PANTHER" id="PTHR11616">
    <property type="entry name" value="SODIUM/CHLORIDE DEPENDENT TRANSPORTER"/>
    <property type="match status" value="1"/>
</dbReference>
<dbReference type="PROSITE" id="PS00610">
    <property type="entry name" value="NA_NEUROTRAN_SYMP_1"/>
    <property type="match status" value="1"/>
</dbReference>
<feature type="transmembrane region" description="Helical" evidence="11">
    <location>
        <begin position="228"/>
        <end position="247"/>
    </location>
</feature>
<evidence type="ECO:0000313" key="12">
    <source>
        <dbReference type="EMBL" id="KAH7638425.1"/>
    </source>
</evidence>
<feature type="transmembrane region" description="Helical" evidence="11">
    <location>
        <begin position="137"/>
        <end position="166"/>
    </location>
</feature>
<feature type="disulfide bond" evidence="9">
    <location>
        <begin position="177"/>
        <end position="186"/>
    </location>
</feature>
<evidence type="ECO:0000256" key="2">
    <source>
        <dbReference type="ARBA" id="ARBA00006459"/>
    </source>
</evidence>
<feature type="binding site" evidence="8">
    <location>
        <position position="341"/>
    </location>
    <ligand>
        <name>Na(+)</name>
        <dbReference type="ChEBI" id="CHEBI:29101"/>
        <label>1</label>
    </ligand>
</feature>
<feature type="binding site" evidence="8">
    <location>
        <position position="78"/>
    </location>
    <ligand>
        <name>Na(+)</name>
        <dbReference type="ChEBI" id="CHEBI:29101"/>
        <label>1</label>
    </ligand>
</feature>
<feature type="transmembrane region" description="Helical" evidence="11">
    <location>
        <begin position="468"/>
        <end position="491"/>
    </location>
</feature>
<keyword evidence="4 10" id="KW-0812">Transmembrane</keyword>
<feature type="transmembrane region" description="Helical" evidence="11">
    <location>
        <begin position="393"/>
        <end position="426"/>
    </location>
</feature>
<feature type="binding site" evidence="8">
    <location>
        <position position="406"/>
    </location>
    <ligand>
        <name>Na(+)</name>
        <dbReference type="ChEBI" id="CHEBI:29101"/>
        <label>1</label>
    </ligand>
</feature>
<dbReference type="SUPFAM" id="SSF161070">
    <property type="entry name" value="SNF-like"/>
    <property type="match status" value="1"/>
</dbReference>
<organism evidence="12">
    <name type="scientific">Dermatophagoides farinae</name>
    <name type="common">American house dust mite</name>
    <dbReference type="NCBI Taxonomy" id="6954"/>
    <lineage>
        <taxon>Eukaryota</taxon>
        <taxon>Metazoa</taxon>
        <taxon>Ecdysozoa</taxon>
        <taxon>Arthropoda</taxon>
        <taxon>Chelicerata</taxon>
        <taxon>Arachnida</taxon>
        <taxon>Acari</taxon>
        <taxon>Acariformes</taxon>
        <taxon>Sarcoptiformes</taxon>
        <taxon>Astigmata</taxon>
        <taxon>Psoroptidia</taxon>
        <taxon>Analgoidea</taxon>
        <taxon>Pyroglyphidae</taxon>
        <taxon>Dermatophagoidinae</taxon>
        <taxon>Dermatophagoides</taxon>
    </lineage>
</organism>
<dbReference type="PROSITE" id="PS50267">
    <property type="entry name" value="NA_NEUROTRAN_SYMP_3"/>
    <property type="match status" value="1"/>
</dbReference>
<dbReference type="PANTHER" id="PTHR11616:SF325">
    <property type="entry name" value="TRANSPORTER"/>
    <property type="match status" value="1"/>
</dbReference>
<evidence type="ECO:0000256" key="11">
    <source>
        <dbReference type="SAM" id="Phobius"/>
    </source>
</evidence>
<evidence type="ECO:0000256" key="6">
    <source>
        <dbReference type="ARBA" id="ARBA00022989"/>
    </source>
</evidence>
<keyword evidence="8" id="KW-0915">Sodium</keyword>
<dbReference type="Pfam" id="PF00209">
    <property type="entry name" value="SNF"/>
    <property type="match status" value="1"/>
</dbReference>
<comment type="similarity">
    <text evidence="2 10">Belongs to the sodium:neurotransmitter symporter (SNF) (TC 2.A.22) family.</text>
</comment>
<feature type="transmembrane region" description="Helical" evidence="11">
    <location>
        <begin position="334"/>
        <end position="360"/>
    </location>
</feature>
<keyword evidence="8" id="KW-0479">Metal-binding</keyword>
<comment type="caution">
    <text evidence="12">The sequence shown here is derived from an EMBL/GenBank/DDBJ whole genome shotgun (WGS) entry which is preliminary data.</text>
</comment>
<evidence type="ECO:0000256" key="9">
    <source>
        <dbReference type="PIRSR" id="PIRSR600175-2"/>
    </source>
</evidence>
<dbReference type="AlphaFoldDB" id="A0A9D4SEU4"/>
<dbReference type="EMBL" id="SDOV01000007">
    <property type="protein sequence ID" value="KAH7638425.1"/>
    <property type="molecule type" value="Genomic_DNA"/>
</dbReference>
<dbReference type="CDD" id="cd11496">
    <property type="entry name" value="SLC6sbd-TauT-like"/>
    <property type="match status" value="1"/>
</dbReference>
<dbReference type="InterPro" id="IPR000175">
    <property type="entry name" value="Na/ntran_symport"/>
</dbReference>
<name>A0A9D4SEU4_DERFA</name>
<keyword evidence="6 11" id="KW-1133">Transmembrane helix</keyword>
<dbReference type="PRINTS" id="PR00176">
    <property type="entry name" value="NANEUSMPORT"/>
</dbReference>
<feature type="transmembrane region" description="Helical" evidence="11">
    <location>
        <begin position="259"/>
        <end position="279"/>
    </location>
</feature>
<reference evidence="12" key="2">
    <citation type="journal article" date="2021" name="World Allergy Organ. J.">
        <title>Chromosome-level assembly of Dermatophagoides farinae genome and transcriptome reveals two novel allergens Der f 37 and Der f 39.</title>
        <authorList>
            <person name="Chen J."/>
            <person name="Cai Z."/>
            <person name="Fan D."/>
            <person name="Hu J."/>
            <person name="Hou Y."/>
            <person name="He Y."/>
            <person name="Zhang Z."/>
            <person name="Zhao Z."/>
            <person name="Gao P."/>
            <person name="Hu W."/>
            <person name="Sun J."/>
            <person name="Li J."/>
            <person name="Ji K."/>
        </authorList>
    </citation>
    <scope>NUCLEOTIDE SEQUENCE</scope>
    <source>
        <strain evidence="12">JKM2019</strain>
    </source>
</reference>
<protein>
    <recommendedName>
        <fullName evidence="10">Transporter</fullName>
    </recommendedName>
</protein>
<evidence type="ECO:0000256" key="4">
    <source>
        <dbReference type="ARBA" id="ARBA00022692"/>
    </source>
</evidence>
<evidence type="ECO:0000256" key="1">
    <source>
        <dbReference type="ARBA" id="ARBA00004141"/>
    </source>
</evidence>
<evidence type="ECO:0000256" key="10">
    <source>
        <dbReference type="RuleBase" id="RU003732"/>
    </source>
</evidence>
<accession>A0A9D4SEU4</accession>
<gene>
    <name evidence="12" type="ORF">HUG17_2458</name>
</gene>
<feature type="transmembrane region" description="Helical" evidence="11">
    <location>
        <begin position="438"/>
        <end position="456"/>
    </location>
</feature>
<comment type="subcellular location">
    <subcellularLocation>
        <location evidence="1">Membrane</location>
        <topology evidence="1">Multi-pass membrane protein</topology>
    </subcellularLocation>
</comment>
<keyword evidence="9" id="KW-1015">Disulfide bond</keyword>
<feature type="transmembrane region" description="Helical" evidence="11">
    <location>
        <begin position="94"/>
        <end position="116"/>
    </location>
</feature>
<keyword evidence="3 10" id="KW-0813">Transport</keyword>
<feature type="transmembrane region" description="Helical" evidence="11">
    <location>
        <begin position="299"/>
        <end position="322"/>
    </location>
</feature>